<proteinExistence type="predicted"/>
<sequence length="286" mass="33179">MKKTIWNASLEESMNLVTDKYIKTSMDDVNQYGHKKKILGFFTMVLFIGLLSLIGSYIDKESGVLLFLKAELLFRIPLVLSLLFLFCYLMELRKVKEYRVLSYYIFNRYMFLVMSCFILQFWLICAVGFAILWGSVLSIIVNVGIFSIVVSERLISFVKKTEGVLYQGQPSNNILYKFLEKFVAFSKRYGGGLVVLLLVSRFVFKNSFQSASGEGIYHNDFLRSLAMTFSVFFPLLPFYFSVAIATSCIEGYYLEKYSEDYRQLSGYSVEDWYGKKSRRYKESLGK</sequence>
<name>A0A0Z7Z1A4_STRSU</name>
<dbReference type="Proteomes" id="UP000548355">
    <property type="component" value="Unassembled WGS sequence"/>
</dbReference>
<organism evidence="1 2">
    <name type="scientific">Streptococcus suis</name>
    <dbReference type="NCBI Taxonomy" id="1307"/>
    <lineage>
        <taxon>Bacteria</taxon>
        <taxon>Bacillati</taxon>
        <taxon>Bacillota</taxon>
        <taxon>Bacilli</taxon>
        <taxon>Lactobacillales</taxon>
        <taxon>Streptococcaceae</taxon>
        <taxon>Streptococcus</taxon>
    </lineage>
</organism>
<reference evidence="1 2" key="1">
    <citation type="submission" date="2020-06" db="EMBL/GenBank/DDBJ databases">
        <title>Pan-genome analysis of Streptococcus suis serotype 2 revealed genomic diversity among strains of different virulence.</title>
        <authorList>
            <person name="Guo G."/>
            <person name="Zhang W."/>
        </authorList>
    </citation>
    <scope>NUCLEOTIDE SEQUENCE [LARGE SCALE GENOMIC DNA]</scope>
    <source>
        <strain evidence="1 2">ZJ92091101</strain>
    </source>
</reference>
<evidence type="ECO:0000313" key="1">
    <source>
        <dbReference type="EMBL" id="NVH35832.1"/>
    </source>
</evidence>
<dbReference type="RefSeq" id="WP_013730597.1">
    <property type="nucleotide sequence ID" value="NZ_BCCO01000013.1"/>
</dbReference>
<dbReference type="EMBL" id="JABXEU010000001">
    <property type="protein sequence ID" value="NVH35832.1"/>
    <property type="molecule type" value="Genomic_DNA"/>
</dbReference>
<dbReference type="AlphaFoldDB" id="A0A0Z7Z1A4"/>
<gene>
    <name evidence="1" type="ORF">HU146_00890</name>
</gene>
<comment type="caution">
    <text evidence="1">The sequence shown here is derived from an EMBL/GenBank/DDBJ whole genome shotgun (WGS) entry which is preliminary data.</text>
</comment>
<accession>A0A0Z7Z1A4</accession>
<evidence type="ECO:0000313" key="2">
    <source>
        <dbReference type="Proteomes" id="UP000548355"/>
    </source>
</evidence>
<protein>
    <submittedName>
        <fullName evidence="1">Uncharacterized protein</fullName>
    </submittedName>
</protein>